<sequence length="209" mass="24623">INKVQCVRDPRFLSKHGRWILHDGSLKWGLHSKCISKMLTPTELRTCFQKLRNINCYGDSHLVYTMTYFQQLIENRSVYHKAHTNWKFDNDHLSFHWSIRVLEVSQNLLQNIKPAVVKTGDQRYSTIILDNGAWDLYKGTLSNYLNSIQTLLVPLLRKYRQNPTWNNTRIIWFGNIAWPHKPGYMTQGHHERNDFRIAVANALTESLTK</sequence>
<keyword evidence="2" id="KW-1185">Reference proteome</keyword>
<feature type="non-terminal residue" evidence="1">
    <location>
        <position position="1"/>
    </location>
</feature>
<feature type="non-terminal residue" evidence="1">
    <location>
        <position position="209"/>
    </location>
</feature>
<dbReference type="Proteomes" id="UP000749559">
    <property type="component" value="Unassembled WGS sequence"/>
</dbReference>
<dbReference type="AlphaFoldDB" id="A0A8S4PV79"/>
<evidence type="ECO:0000313" key="1">
    <source>
        <dbReference type="EMBL" id="CAH1797734.1"/>
    </source>
</evidence>
<accession>A0A8S4PV79</accession>
<gene>
    <name evidence="1" type="ORF">OFUS_LOCUS21968</name>
</gene>
<protein>
    <submittedName>
        <fullName evidence="1">Uncharacterized protein</fullName>
    </submittedName>
</protein>
<proteinExistence type="predicted"/>
<dbReference type="EMBL" id="CAIIXF020000010">
    <property type="protein sequence ID" value="CAH1797734.1"/>
    <property type="molecule type" value="Genomic_DNA"/>
</dbReference>
<name>A0A8S4PV79_OWEFU</name>
<reference evidence="1" key="1">
    <citation type="submission" date="2022-03" db="EMBL/GenBank/DDBJ databases">
        <authorList>
            <person name="Martin C."/>
        </authorList>
    </citation>
    <scope>NUCLEOTIDE SEQUENCE</scope>
</reference>
<organism evidence="1 2">
    <name type="scientific">Owenia fusiformis</name>
    <name type="common">Polychaete worm</name>
    <dbReference type="NCBI Taxonomy" id="6347"/>
    <lineage>
        <taxon>Eukaryota</taxon>
        <taxon>Metazoa</taxon>
        <taxon>Spiralia</taxon>
        <taxon>Lophotrochozoa</taxon>
        <taxon>Annelida</taxon>
        <taxon>Polychaeta</taxon>
        <taxon>Sedentaria</taxon>
        <taxon>Canalipalpata</taxon>
        <taxon>Sabellida</taxon>
        <taxon>Oweniida</taxon>
        <taxon>Oweniidae</taxon>
        <taxon>Owenia</taxon>
    </lineage>
</organism>
<evidence type="ECO:0000313" key="2">
    <source>
        <dbReference type="Proteomes" id="UP000749559"/>
    </source>
</evidence>
<comment type="caution">
    <text evidence="1">The sequence shown here is derived from an EMBL/GenBank/DDBJ whole genome shotgun (WGS) entry which is preliminary data.</text>
</comment>